<dbReference type="EMBL" id="LCWV01000018">
    <property type="protein sequence ID" value="PWI67489.1"/>
    <property type="molecule type" value="Genomic_DNA"/>
</dbReference>
<feature type="compositionally biased region" description="Low complexity" evidence="1">
    <location>
        <begin position="718"/>
        <end position="736"/>
    </location>
</feature>
<feature type="compositionally biased region" description="Pro residues" evidence="1">
    <location>
        <begin position="183"/>
        <end position="192"/>
    </location>
</feature>
<proteinExistence type="predicted"/>
<reference evidence="2 3" key="1">
    <citation type="journal article" date="2016" name="Front. Microbiol.">
        <title>Genome and transcriptome sequences reveal the specific parasitism of the nematophagous Purpureocillium lilacinum 36-1.</title>
        <authorList>
            <person name="Xie J."/>
            <person name="Li S."/>
            <person name="Mo C."/>
            <person name="Xiao X."/>
            <person name="Peng D."/>
            <person name="Wang G."/>
            <person name="Xiao Y."/>
        </authorList>
    </citation>
    <scope>NUCLEOTIDE SEQUENCE [LARGE SCALE GENOMIC DNA]</scope>
    <source>
        <strain evidence="2 3">36-1</strain>
    </source>
</reference>
<feature type="compositionally biased region" description="Basic and acidic residues" evidence="1">
    <location>
        <begin position="565"/>
        <end position="583"/>
    </location>
</feature>
<evidence type="ECO:0000313" key="3">
    <source>
        <dbReference type="Proteomes" id="UP000245956"/>
    </source>
</evidence>
<dbReference type="Proteomes" id="UP000245956">
    <property type="component" value="Unassembled WGS sequence"/>
</dbReference>
<feature type="region of interest" description="Disordered" evidence="1">
    <location>
        <begin position="1"/>
        <end position="86"/>
    </location>
</feature>
<feature type="region of interest" description="Disordered" evidence="1">
    <location>
        <begin position="149"/>
        <end position="258"/>
    </location>
</feature>
<dbReference type="AlphaFoldDB" id="A0A2U3DZ03"/>
<gene>
    <name evidence="2" type="ORF">PCL_02843</name>
</gene>
<organism evidence="2 3">
    <name type="scientific">Purpureocillium lilacinum</name>
    <name type="common">Paecilomyces lilacinus</name>
    <dbReference type="NCBI Taxonomy" id="33203"/>
    <lineage>
        <taxon>Eukaryota</taxon>
        <taxon>Fungi</taxon>
        <taxon>Dikarya</taxon>
        <taxon>Ascomycota</taxon>
        <taxon>Pezizomycotina</taxon>
        <taxon>Sordariomycetes</taxon>
        <taxon>Hypocreomycetidae</taxon>
        <taxon>Hypocreales</taxon>
        <taxon>Ophiocordycipitaceae</taxon>
        <taxon>Purpureocillium</taxon>
    </lineage>
</organism>
<feature type="compositionally biased region" description="Basic and acidic residues" evidence="1">
    <location>
        <begin position="9"/>
        <end position="28"/>
    </location>
</feature>
<feature type="region of interest" description="Disordered" evidence="1">
    <location>
        <begin position="551"/>
        <end position="752"/>
    </location>
</feature>
<evidence type="ECO:0000256" key="1">
    <source>
        <dbReference type="SAM" id="MobiDB-lite"/>
    </source>
</evidence>
<feature type="compositionally biased region" description="Basic and acidic residues" evidence="1">
    <location>
        <begin position="490"/>
        <end position="500"/>
    </location>
</feature>
<feature type="compositionally biased region" description="Low complexity" evidence="1">
    <location>
        <begin position="664"/>
        <end position="673"/>
    </location>
</feature>
<sequence>MCEPCRPQRGRDGFAGDSRRRRAGREAETDAAATPVHGEATWEREGGRRRLIPRGAGGSKTQRQHREESTYLGSHGGESVTDEGMRDRLGGSRWLVRRMMLAKKDAGERSLGIGGFFGVRPLGWAGAEPAASGQRQDLAGEAGLCWAGSWRHDSSPGQLSRTPQRGPDDSSSAAAGTGAGGLGPPPPPPPRTTSPHLGCPGGRAVWGAHASGIQGTPAQAATARKRNAHGSLSHDSTGGCSGARARGRGRGAPPMKGHHVENLADQQATLMMHRTLRSSNSLRVVVPMVPGATAFWRTCCRYSTSGAYHSGSCPIGRLGLGCRGESLAAGGRPGGGREMGAGQPKAAVPQAARACIPQRSKVGLPEVCGLMRLPLVAPGPPYLIITTDDRPGRLTNPTVRRLSRPCPLPPGLWRGSRPEVVRVGQYEYSTSTTAHQQAAVTKLLSLALGGHHHTLTAAHGASMPQPQPLLLLSATAHHQFRFVMRAGSRGPDRKSPWRDAKQHRRQSLPSSSCALKRASGIGVDTGIITGGLCSIYFLPDIALTGLTLPTKVHDRGPALIPPSPLDRDRQTTRASRGELDNILERSSSLARASRHQKLRPPSSNLRTDERGRTAPEAPEAASDPVSSPAQPSPAQPSPAQSSPARLCPAHARSLSLRHGSHPIPSSHMTMTTTKPPPLLYETTHQPRPGVTSTSASSQIAPPRTTTHSSSRPLPLSGSAPRVIRASPSSRSRASVAQGGNKHTSSSGPEQDSWAPLLSLSLSLQRADLLASQGSQWPPSVPYLVLHWVRVPSSKPPSVLPPVASFRLPPRPTWAFLARRPRLADLTLPTRAMRQRVNFLLSTTETASGDETSTTQHHASIDPVVIIAQSQEVPIASTSGMKSFNFIIKA</sequence>
<evidence type="ECO:0000313" key="2">
    <source>
        <dbReference type="EMBL" id="PWI67489.1"/>
    </source>
</evidence>
<accession>A0A2U3DZ03</accession>
<name>A0A2U3DZ03_PURLI</name>
<feature type="compositionally biased region" description="Polar residues" evidence="1">
    <location>
        <begin position="682"/>
        <end position="711"/>
    </location>
</feature>
<comment type="caution">
    <text evidence="2">The sequence shown here is derived from an EMBL/GenBank/DDBJ whole genome shotgun (WGS) entry which is preliminary data.</text>
</comment>
<protein>
    <submittedName>
        <fullName evidence="2">Uncharacterized protein</fullName>
    </submittedName>
</protein>
<feature type="compositionally biased region" description="Polar residues" evidence="1">
    <location>
        <begin position="740"/>
        <end position="749"/>
    </location>
</feature>
<feature type="region of interest" description="Disordered" evidence="1">
    <location>
        <begin position="485"/>
        <end position="512"/>
    </location>
</feature>
<feature type="compositionally biased region" description="Low complexity" evidence="1">
    <location>
        <begin position="620"/>
        <end position="629"/>
    </location>
</feature>